<protein>
    <submittedName>
        <fullName evidence="1">Uncharacterized protein</fullName>
    </submittedName>
</protein>
<organism evidence="1 2">
    <name type="scientific">Beijerinckia indica subsp. indica (strain ATCC 9039 / DSM 1715 / NCIMB 8712)</name>
    <dbReference type="NCBI Taxonomy" id="395963"/>
    <lineage>
        <taxon>Bacteria</taxon>
        <taxon>Pseudomonadati</taxon>
        <taxon>Pseudomonadota</taxon>
        <taxon>Alphaproteobacteria</taxon>
        <taxon>Hyphomicrobiales</taxon>
        <taxon>Beijerinckiaceae</taxon>
        <taxon>Beijerinckia</taxon>
    </lineage>
</organism>
<dbReference type="AlphaFoldDB" id="B2IL73"/>
<proteinExistence type="predicted"/>
<keyword evidence="1" id="KW-0614">Plasmid</keyword>
<reference evidence="1 2" key="1">
    <citation type="submission" date="2008-03" db="EMBL/GenBank/DDBJ databases">
        <title>Complete sequence of plasmid1 of Beijerinckia indica subsp. indica ATCC 9039.</title>
        <authorList>
            <consortium name="US DOE Joint Genome Institute"/>
            <person name="Copeland A."/>
            <person name="Lucas S."/>
            <person name="Lapidus A."/>
            <person name="Glavina del Rio T."/>
            <person name="Dalin E."/>
            <person name="Tice H."/>
            <person name="Bruce D."/>
            <person name="Goodwin L."/>
            <person name="Pitluck S."/>
            <person name="LaButti K."/>
            <person name="Schmutz J."/>
            <person name="Larimer F."/>
            <person name="Land M."/>
            <person name="Hauser L."/>
            <person name="Kyrpides N."/>
            <person name="Mikhailova N."/>
            <person name="Dunfield P.F."/>
            <person name="Dedysh S.N."/>
            <person name="Liesack W."/>
            <person name="Saw J.H."/>
            <person name="Alam M."/>
            <person name="Chen Y."/>
            <person name="Murrell J.C."/>
            <person name="Richardson P."/>
        </authorList>
    </citation>
    <scope>NUCLEOTIDE SEQUENCE [LARGE SCALE GENOMIC DNA]</scope>
    <source>
        <strain evidence="2">ATCC 9039 / DSM 1715 / NCIMB 8712</strain>
        <plasmid evidence="1 2">pBIND01</plasmid>
    </source>
</reference>
<evidence type="ECO:0000313" key="2">
    <source>
        <dbReference type="Proteomes" id="UP000001695"/>
    </source>
</evidence>
<gene>
    <name evidence="1" type="ordered locus">Bind_3721</name>
</gene>
<dbReference type="EMBL" id="CP001017">
    <property type="protein sequence ID" value="ACB97273.1"/>
    <property type="molecule type" value="Genomic_DNA"/>
</dbReference>
<dbReference type="OrthoDB" id="7285159at2"/>
<dbReference type="HOGENOM" id="CLU_1412751_0_0_5"/>
<geneLocation type="plasmid" evidence="1 2">
    <name>pBIND01</name>
</geneLocation>
<dbReference type="Proteomes" id="UP000001695">
    <property type="component" value="Plasmid pBIND01"/>
</dbReference>
<dbReference type="RefSeq" id="WP_012382886.1">
    <property type="nucleotide sequence ID" value="NC_010580.1"/>
</dbReference>
<keyword evidence="2" id="KW-1185">Reference proteome</keyword>
<evidence type="ECO:0000313" key="1">
    <source>
        <dbReference type="EMBL" id="ACB97273.1"/>
    </source>
</evidence>
<sequence>MRVEYLPGTDNVIRFPVERDERPGLALLREIAPDPREVFYAAEAFKIAPPLHGLRGEMDRETADYILNQVDDQPGPRRQRELDGLLAPLVAKAVKLCQAHDRTSEEIDQAYDHYDKARGKNDQASQLWMNVFEAKIVAATHLLIEAYEASERAEGAARAVAYAMRGEPWEPFDVHKAMEKLCSLHIESKLGQ</sequence>
<dbReference type="KEGG" id="bid:Bind_3721"/>
<accession>B2IL73</accession>
<name>B2IL73_BEII9</name>